<dbReference type="InterPro" id="IPR001254">
    <property type="entry name" value="Trypsin_dom"/>
</dbReference>
<evidence type="ECO:0000313" key="5">
    <source>
        <dbReference type="Proteomes" id="UP000648187"/>
    </source>
</evidence>
<accession>A0A835GRX4</accession>
<dbReference type="Proteomes" id="UP000648187">
    <property type="component" value="Unassembled WGS sequence"/>
</dbReference>
<dbReference type="Pfam" id="PF00089">
    <property type="entry name" value="Trypsin"/>
    <property type="match status" value="1"/>
</dbReference>
<reference evidence="4" key="1">
    <citation type="submission" date="2020-08" db="EMBL/GenBank/DDBJ databases">
        <title>Spodoptera exigua strain:BAW_Kor-Di-RS1 Genome sequencing and assembly.</title>
        <authorList>
            <person name="Kim J."/>
            <person name="Nam H.Y."/>
            <person name="Kwon M."/>
            <person name="Choi J.H."/>
            <person name="Cho S.R."/>
            <person name="Kim G.-H."/>
        </authorList>
    </citation>
    <scope>NUCLEOTIDE SEQUENCE</scope>
    <source>
        <strain evidence="4">BAW_Kor-Di-RS1</strain>
        <tissue evidence="4">Whole-body</tissue>
    </source>
</reference>
<dbReference type="PROSITE" id="PS50240">
    <property type="entry name" value="TRYPSIN_DOM"/>
    <property type="match status" value="1"/>
</dbReference>
<name>A0A835GRX4_SPOEX</name>
<dbReference type="SMART" id="SM00020">
    <property type="entry name" value="Tryp_SPc"/>
    <property type="match status" value="1"/>
</dbReference>
<evidence type="ECO:0000313" key="4">
    <source>
        <dbReference type="EMBL" id="KAF9424511.1"/>
    </source>
</evidence>
<evidence type="ECO:0000259" key="3">
    <source>
        <dbReference type="PROSITE" id="PS50240"/>
    </source>
</evidence>
<proteinExistence type="predicted"/>
<gene>
    <name evidence="4" type="ORF">HW555_000322</name>
</gene>
<sequence length="235" mass="24787">MKGFAFVLLCVLVAVQGRHTGLEKSGSNAALGENPWFVHLRIAVSTSGLLNTCAGSLIGNRWLLTTASCVADSRFIWARYGAVDVIRPSLVTENSLTSIHPEYDPITGANNLALININRDVQSTENISPISLSGSISESGSFCAFGADGDKPAEQLICYEASISQDEDGLNVSGDFEVSEFDLGAPVVSEGVQVGLLTGADGSFTGISSYIAWIEKETGLVFNPEAVPAEAVHFV</sequence>
<dbReference type="GO" id="GO:0006508">
    <property type="term" value="P:proteolysis"/>
    <property type="evidence" value="ECO:0007669"/>
    <property type="project" value="InterPro"/>
</dbReference>
<feature type="chain" id="PRO_5032727843" description="Peptidase S1 domain-containing protein" evidence="2">
    <location>
        <begin position="18"/>
        <end position="235"/>
    </location>
</feature>
<evidence type="ECO:0000256" key="1">
    <source>
        <dbReference type="ARBA" id="ARBA00023157"/>
    </source>
</evidence>
<dbReference type="Gene3D" id="2.40.10.10">
    <property type="entry name" value="Trypsin-like serine proteases"/>
    <property type="match status" value="1"/>
</dbReference>
<feature type="signal peptide" evidence="2">
    <location>
        <begin position="1"/>
        <end position="17"/>
    </location>
</feature>
<organism evidence="4 5">
    <name type="scientific">Spodoptera exigua</name>
    <name type="common">Beet armyworm</name>
    <name type="synonym">Noctua fulgens</name>
    <dbReference type="NCBI Taxonomy" id="7107"/>
    <lineage>
        <taxon>Eukaryota</taxon>
        <taxon>Metazoa</taxon>
        <taxon>Ecdysozoa</taxon>
        <taxon>Arthropoda</taxon>
        <taxon>Hexapoda</taxon>
        <taxon>Insecta</taxon>
        <taxon>Pterygota</taxon>
        <taxon>Neoptera</taxon>
        <taxon>Endopterygota</taxon>
        <taxon>Lepidoptera</taxon>
        <taxon>Glossata</taxon>
        <taxon>Ditrysia</taxon>
        <taxon>Noctuoidea</taxon>
        <taxon>Noctuidae</taxon>
        <taxon>Amphipyrinae</taxon>
        <taxon>Spodoptera</taxon>
    </lineage>
</organism>
<dbReference type="AlphaFoldDB" id="A0A835GRX4"/>
<keyword evidence="2" id="KW-0732">Signal</keyword>
<keyword evidence="5" id="KW-1185">Reference proteome</keyword>
<keyword evidence="1" id="KW-1015">Disulfide bond</keyword>
<dbReference type="InterPro" id="IPR009003">
    <property type="entry name" value="Peptidase_S1_PA"/>
</dbReference>
<dbReference type="OrthoDB" id="7840639at2759"/>
<dbReference type="PANTHER" id="PTHR24250">
    <property type="entry name" value="CHYMOTRYPSIN-RELATED"/>
    <property type="match status" value="1"/>
</dbReference>
<dbReference type="EMBL" id="JACKWZ010000002">
    <property type="protein sequence ID" value="KAF9424511.1"/>
    <property type="molecule type" value="Genomic_DNA"/>
</dbReference>
<protein>
    <recommendedName>
        <fullName evidence="3">Peptidase S1 domain-containing protein</fullName>
    </recommendedName>
</protein>
<dbReference type="SUPFAM" id="SSF50494">
    <property type="entry name" value="Trypsin-like serine proteases"/>
    <property type="match status" value="1"/>
</dbReference>
<dbReference type="InterPro" id="IPR043504">
    <property type="entry name" value="Peptidase_S1_PA_chymotrypsin"/>
</dbReference>
<evidence type="ECO:0000256" key="2">
    <source>
        <dbReference type="SAM" id="SignalP"/>
    </source>
</evidence>
<comment type="caution">
    <text evidence="4">The sequence shown here is derived from an EMBL/GenBank/DDBJ whole genome shotgun (WGS) entry which is preliminary data.</text>
</comment>
<feature type="domain" description="Peptidase S1" evidence="3">
    <location>
        <begin position="14"/>
        <end position="219"/>
    </location>
</feature>
<dbReference type="PANTHER" id="PTHR24250:SF27">
    <property type="entry name" value="ELASTASE 2 LIKE"/>
    <property type="match status" value="1"/>
</dbReference>
<dbReference type="GO" id="GO:0004252">
    <property type="term" value="F:serine-type endopeptidase activity"/>
    <property type="evidence" value="ECO:0007669"/>
    <property type="project" value="InterPro"/>
</dbReference>